<evidence type="ECO:0000256" key="5">
    <source>
        <dbReference type="ARBA" id="ARBA00007882"/>
    </source>
</evidence>
<dbReference type="PROSITE" id="PS50005">
    <property type="entry name" value="TPR"/>
    <property type="match status" value="5"/>
</dbReference>
<name>A0AAG5DSZ0_ANOAO</name>
<evidence type="ECO:0000256" key="9">
    <source>
        <dbReference type="ARBA" id="ARBA00022737"/>
    </source>
</evidence>
<feature type="compositionally biased region" description="Low complexity" evidence="17">
    <location>
        <begin position="518"/>
        <end position="545"/>
    </location>
</feature>
<evidence type="ECO:0000259" key="20">
    <source>
        <dbReference type="Pfam" id="PF13231"/>
    </source>
</evidence>
<feature type="transmembrane region" description="Helical" evidence="18">
    <location>
        <begin position="12"/>
        <end position="34"/>
    </location>
</feature>
<sequence>MVQRNKSSMDYVSLGCCSLAFVLYINTLNAGFVYDDRRAILGNPDVLGSGSWAQMLQNDFWGTPLADSGSHGSYRPLCVASFKLNYLLDGFKPFGYHLVNVLLHSLATGLVVKLARHILPAARSGAAVAGLIFAAHPIHTEAVAGVVGRADLTGCIFYLLALLAYIRHVRWRQWGDGRHWLALVATLLLAGAAVLCKETAVTALVVCAIYDIIKGYAGSRDKHRVRSLGILALALAVIVHCRLTLPRPATLFASADNPTAKSGSLWTRFLTFTYLPVVNFRLLLLPDVLSFDWGMDAIPRISTVFDRKVALAGCFYALLGYTLWTSGRALLKQSSVAGVQKGNVTSGTVSASSFNRKLASKLTLHRLRAEAPSVLAGEPEGAVCMLCKHDAGLRHSASCRTLHNNNNNNNSLSSIVCGCAYAPAYKYLSLSPSTLPNYFCRPVPGGAAGNGRGPSNNNNDSASINFNQGFPGPGVVGKKFACHWPLTGTAVADVRQDKQPADPFPFSLLSSTPDHPSRTPSLSLSSCSSSASSTSSSSSSSCASSVRGDSPDASTDDGLSASSTGWSSSLDNSPAAALLMSVALLTLPFLPASNLLFYVGFVVAERILYLPSVGFCLLVGLGASGLVDGPFGGHSSAPGTARSSAASAAGGKQLSLLRTHRRNASDGGSAVRKWWAAAVRLVVRSVCVDGSGSSARSDVASVHDANGNRIIVSDSGNSAPGGRFNKHRHAGIVGAGGEGGVGSSSTGKTRPMAPGRGGQRNRSAKAANRRRQLVLACVGMLVVVYSAKTVHRNRDWADEESLFRSAIAVNPPKALGNLGSVLSAQGRYQEAKEALKAALSHRPNMADVHYNLGILLQNQQDYNEAVESFRKAIRFRPSLALAYLNLGTSLIALGRCQEAASVLREGSKLDGTGLRDRTAHENARISALLQLGNLYADQGKLQRALAVYREALHTLPERYPPQGVYHRLGDVFARLNQWAEAERFQRAALEAQPDHIAAHLSYGTMLARNGSRTSEAEQWFRRALRLAPNDASVHHHYAEFLSTQRRPEEASQYRVRAAELAPEDYALVVAAASSLRLHDRKLEAERWYRQAVKLRPQEARAHTNLGAILHLLGRSQEAASSYREALRLQPDDLTTLSNLAKLGVPAIS</sequence>
<dbReference type="Pfam" id="PF13432">
    <property type="entry name" value="TPR_16"/>
    <property type="match status" value="2"/>
</dbReference>
<dbReference type="PROSITE" id="PS50293">
    <property type="entry name" value="TPR_REGION"/>
    <property type="match status" value="3"/>
</dbReference>
<feature type="transmembrane region" description="Helical" evidence="18">
    <location>
        <begin position="150"/>
        <end position="168"/>
    </location>
</feature>
<feature type="transmembrane region" description="Helical" evidence="18">
    <location>
        <begin position="304"/>
        <end position="324"/>
    </location>
</feature>
<feature type="transmembrane region" description="Helical" evidence="18">
    <location>
        <begin position="225"/>
        <end position="245"/>
    </location>
</feature>
<comment type="catalytic activity">
    <reaction evidence="14">
        <text>a di-trans,poly-cis-dolichyl beta-D-mannosyl phosphate + L-threonyl-[protein] = 3-O-(alpha-D-mannosyl)-L-threonyl-[protein] + a di-trans,poly-cis-dolichyl phosphate + H(+)</text>
        <dbReference type="Rhea" id="RHEA:53396"/>
        <dbReference type="Rhea" id="RHEA-COMP:11060"/>
        <dbReference type="Rhea" id="RHEA-COMP:13547"/>
        <dbReference type="Rhea" id="RHEA-COMP:19498"/>
        <dbReference type="Rhea" id="RHEA-COMP:19501"/>
        <dbReference type="ChEBI" id="CHEBI:15378"/>
        <dbReference type="ChEBI" id="CHEBI:30013"/>
        <dbReference type="ChEBI" id="CHEBI:57683"/>
        <dbReference type="ChEBI" id="CHEBI:58211"/>
        <dbReference type="ChEBI" id="CHEBI:137323"/>
        <dbReference type="EC" id="2.4.1.109"/>
    </reaction>
</comment>
<feature type="transmembrane region" description="Helical" evidence="18">
    <location>
        <begin position="607"/>
        <end position="627"/>
    </location>
</feature>
<dbReference type="Proteomes" id="UP000075880">
    <property type="component" value="Unassembled WGS sequence"/>
</dbReference>
<feature type="transmembrane region" description="Helical" evidence="18">
    <location>
        <begin position="265"/>
        <end position="284"/>
    </location>
</feature>
<evidence type="ECO:0000256" key="7">
    <source>
        <dbReference type="ARBA" id="ARBA00022679"/>
    </source>
</evidence>
<feature type="region of interest" description="Disordered" evidence="17">
    <location>
        <begin position="502"/>
        <end position="567"/>
    </location>
</feature>
<evidence type="ECO:0000256" key="17">
    <source>
        <dbReference type="SAM" id="MobiDB-lite"/>
    </source>
</evidence>
<dbReference type="Pfam" id="PF13231">
    <property type="entry name" value="PMT_2"/>
    <property type="match status" value="1"/>
</dbReference>
<evidence type="ECO:0000256" key="13">
    <source>
        <dbReference type="ARBA" id="ARBA00023136"/>
    </source>
</evidence>
<dbReference type="GO" id="GO:0005789">
    <property type="term" value="C:endoplasmic reticulum membrane"/>
    <property type="evidence" value="ECO:0007669"/>
    <property type="project" value="TreeGrafter"/>
</dbReference>
<dbReference type="Pfam" id="PF13374">
    <property type="entry name" value="TPR_10"/>
    <property type="match status" value="1"/>
</dbReference>
<evidence type="ECO:0000256" key="3">
    <source>
        <dbReference type="ARBA" id="ARBA00004240"/>
    </source>
</evidence>
<keyword evidence="22" id="KW-1185">Reference proteome</keyword>
<evidence type="ECO:0000313" key="22">
    <source>
        <dbReference type="Proteomes" id="UP000075880"/>
    </source>
</evidence>
<keyword evidence="8 18" id="KW-0812">Transmembrane</keyword>
<feature type="compositionally biased region" description="Gly residues" evidence="17">
    <location>
        <begin position="733"/>
        <end position="742"/>
    </location>
</feature>
<evidence type="ECO:0000256" key="12">
    <source>
        <dbReference type="ARBA" id="ARBA00022989"/>
    </source>
</evidence>
<accession>A0AAG5DSZ0</accession>
<dbReference type="AlphaFoldDB" id="A0AAG5DSZ0"/>
<keyword evidence="9" id="KW-0677">Repeat</keyword>
<evidence type="ECO:0000256" key="6">
    <source>
        <dbReference type="ARBA" id="ARBA00012839"/>
    </source>
</evidence>
<feature type="repeat" description="TPR" evidence="16">
    <location>
        <begin position="962"/>
        <end position="995"/>
    </location>
</feature>
<evidence type="ECO:0000313" key="21">
    <source>
        <dbReference type="EnsemblMetazoa" id="ENSAATROPP014261"/>
    </source>
</evidence>
<evidence type="ECO:0000256" key="8">
    <source>
        <dbReference type="ARBA" id="ARBA00022692"/>
    </source>
</evidence>
<keyword evidence="13 18" id="KW-0472">Membrane</keyword>
<dbReference type="PANTHER" id="PTHR44216:SF3">
    <property type="entry name" value="PROTEIN O-MANNOSYL-TRANSFERASE TMTC2"/>
    <property type="match status" value="1"/>
</dbReference>
<keyword evidence="10 16" id="KW-0802">TPR repeat</keyword>
<keyword evidence="11" id="KW-0256">Endoplasmic reticulum</keyword>
<dbReference type="InterPro" id="IPR013618">
    <property type="entry name" value="TMTC_DUF1736"/>
</dbReference>
<evidence type="ECO:0000256" key="1">
    <source>
        <dbReference type="ARBA" id="ARBA00003582"/>
    </source>
</evidence>
<dbReference type="InterPro" id="IPR038731">
    <property type="entry name" value="RgtA/B/C-like"/>
</dbReference>
<dbReference type="Pfam" id="PF00515">
    <property type="entry name" value="TPR_1"/>
    <property type="match status" value="1"/>
</dbReference>
<feature type="region of interest" description="Disordered" evidence="17">
    <location>
        <begin position="733"/>
        <end position="766"/>
    </location>
</feature>
<feature type="repeat" description="TPR" evidence="16">
    <location>
        <begin position="925"/>
        <end position="958"/>
    </location>
</feature>
<dbReference type="GO" id="GO:0004169">
    <property type="term" value="F:dolichyl-phosphate-mannose-protein mannosyltransferase activity"/>
    <property type="evidence" value="ECO:0007669"/>
    <property type="project" value="UniProtKB-EC"/>
</dbReference>
<dbReference type="Gene3D" id="1.25.40.10">
    <property type="entry name" value="Tetratricopeptide repeat domain"/>
    <property type="match status" value="3"/>
</dbReference>
<keyword evidence="12 18" id="KW-1133">Transmembrane helix</keyword>
<evidence type="ECO:0000256" key="4">
    <source>
        <dbReference type="ARBA" id="ARBA00004922"/>
    </source>
</evidence>
<proteinExistence type="inferred from homology"/>
<evidence type="ECO:0000256" key="10">
    <source>
        <dbReference type="ARBA" id="ARBA00022803"/>
    </source>
</evidence>
<keyword evidence="7" id="KW-0808">Transferase</keyword>
<dbReference type="SUPFAM" id="SSF48452">
    <property type="entry name" value="TPR-like"/>
    <property type="match status" value="2"/>
</dbReference>
<dbReference type="PANTHER" id="PTHR44216">
    <property type="entry name" value="PROTEIN O-MANNOSYL-TRANSFERASE TMTC2"/>
    <property type="match status" value="1"/>
</dbReference>
<dbReference type="InterPro" id="IPR011990">
    <property type="entry name" value="TPR-like_helical_dom_sf"/>
</dbReference>
<evidence type="ECO:0000256" key="11">
    <source>
        <dbReference type="ARBA" id="ARBA00022824"/>
    </source>
</evidence>
<feature type="transmembrane region" description="Helical" evidence="18">
    <location>
        <begin position="180"/>
        <end position="213"/>
    </location>
</feature>
<comment type="subcellular location">
    <subcellularLocation>
        <location evidence="3">Endoplasmic reticulum</location>
    </subcellularLocation>
    <subcellularLocation>
        <location evidence="2">Membrane</location>
        <topology evidence="2">Multi-pass membrane protein</topology>
    </subcellularLocation>
</comment>
<evidence type="ECO:0000256" key="2">
    <source>
        <dbReference type="ARBA" id="ARBA00004141"/>
    </source>
</evidence>
<feature type="domain" description="DUF1736" evidence="19">
    <location>
        <begin position="251"/>
        <end position="319"/>
    </location>
</feature>
<dbReference type="Pfam" id="PF08409">
    <property type="entry name" value="TMTC_DUF1736"/>
    <property type="match status" value="1"/>
</dbReference>
<comment type="function">
    <text evidence="1">Transfers mannosyl residues to the hydroxyl group of serine or threonine residues.</text>
</comment>
<protein>
    <recommendedName>
        <fullName evidence="6">dolichyl-phosphate-mannose--protein mannosyltransferase</fullName>
        <ecNumber evidence="6">2.4.1.109</ecNumber>
    </recommendedName>
</protein>
<dbReference type="InterPro" id="IPR019734">
    <property type="entry name" value="TPR_rpt"/>
</dbReference>
<feature type="repeat" description="TPR" evidence="16">
    <location>
        <begin position="1099"/>
        <end position="1132"/>
    </location>
</feature>
<dbReference type="InterPro" id="IPR052384">
    <property type="entry name" value="TMTC_O-mannosyltransferase"/>
</dbReference>
<comment type="catalytic activity">
    <reaction evidence="15">
        <text>a di-trans,poly-cis-dolichyl beta-D-mannosyl phosphate + L-seryl-[protein] = 3-O-(alpha-D-mannosyl)-L-seryl-[protein] + a di-trans,poly-cis-dolichyl phosphate + H(+)</text>
        <dbReference type="Rhea" id="RHEA:17377"/>
        <dbReference type="Rhea" id="RHEA-COMP:9863"/>
        <dbReference type="Rhea" id="RHEA-COMP:13546"/>
        <dbReference type="Rhea" id="RHEA-COMP:19498"/>
        <dbReference type="Rhea" id="RHEA-COMP:19501"/>
        <dbReference type="ChEBI" id="CHEBI:15378"/>
        <dbReference type="ChEBI" id="CHEBI:29999"/>
        <dbReference type="ChEBI" id="CHEBI:57683"/>
        <dbReference type="ChEBI" id="CHEBI:58211"/>
        <dbReference type="ChEBI" id="CHEBI:137321"/>
        <dbReference type="EC" id="2.4.1.109"/>
    </reaction>
</comment>
<evidence type="ECO:0000256" key="16">
    <source>
        <dbReference type="PROSITE-ProRule" id="PRU00339"/>
    </source>
</evidence>
<reference evidence="21" key="1">
    <citation type="submission" date="2024-04" db="UniProtKB">
        <authorList>
            <consortium name="EnsemblMetazoa"/>
        </authorList>
    </citation>
    <scope>IDENTIFICATION</scope>
    <source>
        <strain evidence="21">EBRO</strain>
    </source>
</reference>
<evidence type="ECO:0000259" key="19">
    <source>
        <dbReference type="Pfam" id="PF08409"/>
    </source>
</evidence>
<feature type="domain" description="Glycosyltransferase RgtA/B/C/D-like" evidence="20">
    <location>
        <begin position="83"/>
        <end position="239"/>
    </location>
</feature>
<feature type="transmembrane region" description="Helical" evidence="18">
    <location>
        <begin position="94"/>
        <end position="114"/>
    </location>
</feature>
<comment type="similarity">
    <text evidence="5">Belongs to the TMTC family.</text>
</comment>
<comment type="pathway">
    <text evidence="4">Protein modification; protein glycosylation.</text>
</comment>
<feature type="repeat" description="TPR" evidence="16">
    <location>
        <begin position="846"/>
        <end position="879"/>
    </location>
</feature>
<evidence type="ECO:0000256" key="14">
    <source>
        <dbReference type="ARBA" id="ARBA00045085"/>
    </source>
</evidence>
<dbReference type="EnsemblMetazoa" id="ENSAATROPT016236">
    <property type="protein sequence ID" value="ENSAATROPP014261"/>
    <property type="gene ID" value="ENSAATROPG013284"/>
</dbReference>
<dbReference type="SMART" id="SM00028">
    <property type="entry name" value="TPR"/>
    <property type="match status" value="9"/>
</dbReference>
<evidence type="ECO:0000256" key="15">
    <source>
        <dbReference type="ARBA" id="ARBA00045102"/>
    </source>
</evidence>
<feature type="repeat" description="TPR" evidence="16">
    <location>
        <begin position="812"/>
        <end position="845"/>
    </location>
</feature>
<organism evidence="21 22">
    <name type="scientific">Anopheles atroparvus</name>
    <name type="common">European mosquito</name>
    <dbReference type="NCBI Taxonomy" id="41427"/>
    <lineage>
        <taxon>Eukaryota</taxon>
        <taxon>Metazoa</taxon>
        <taxon>Ecdysozoa</taxon>
        <taxon>Arthropoda</taxon>
        <taxon>Hexapoda</taxon>
        <taxon>Insecta</taxon>
        <taxon>Pterygota</taxon>
        <taxon>Neoptera</taxon>
        <taxon>Endopterygota</taxon>
        <taxon>Diptera</taxon>
        <taxon>Nematocera</taxon>
        <taxon>Culicoidea</taxon>
        <taxon>Culicidae</taxon>
        <taxon>Anophelinae</taxon>
        <taxon>Anopheles</taxon>
    </lineage>
</organism>
<feature type="transmembrane region" description="Helical" evidence="18">
    <location>
        <begin position="576"/>
        <end position="601"/>
    </location>
</feature>
<dbReference type="EC" id="2.4.1.109" evidence="6"/>
<evidence type="ECO:0000256" key="18">
    <source>
        <dbReference type="SAM" id="Phobius"/>
    </source>
</evidence>